<evidence type="ECO:0000313" key="1">
    <source>
        <dbReference type="EMBL" id="DAD92381.1"/>
    </source>
</evidence>
<dbReference type="EMBL" id="BK015133">
    <property type="protein sequence ID" value="DAD92381.1"/>
    <property type="molecule type" value="Genomic_DNA"/>
</dbReference>
<sequence>MGRWVHVESTKKAQVRACARNNICKENIS</sequence>
<reference evidence="1" key="1">
    <citation type="journal article" date="2021" name="Proc. Natl. Acad. Sci. U.S.A.">
        <title>A Catalog of Tens of Thousands of Viruses from Human Metagenomes Reveals Hidden Associations with Chronic Diseases.</title>
        <authorList>
            <person name="Tisza M.J."/>
            <person name="Buck C.B."/>
        </authorList>
    </citation>
    <scope>NUCLEOTIDE SEQUENCE</scope>
    <source>
        <strain evidence="1">CtzXg6</strain>
    </source>
</reference>
<protein>
    <submittedName>
        <fullName evidence="1">Uncharacterized protein</fullName>
    </submittedName>
</protein>
<accession>A0A8S5NC17</accession>
<name>A0A8S5NC17_9CAUD</name>
<organism evidence="1">
    <name type="scientific">Siphoviridae sp. ctzXg6</name>
    <dbReference type="NCBI Taxonomy" id="2826531"/>
    <lineage>
        <taxon>Viruses</taxon>
        <taxon>Duplodnaviria</taxon>
        <taxon>Heunggongvirae</taxon>
        <taxon>Uroviricota</taxon>
        <taxon>Caudoviricetes</taxon>
    </lineage>
</organism>
<proteinExistence type="predicted"/>